<dbReference type="EMBL" id="JAOCQF010000007">
    <property type="protein sequence ID" value="MCT8331862.1"/>
    <property type="molecule type" value="Genomic_DNA"/>
</dbReference>
<dbReference type="Pfam" id="PF13560">
    <property type="entry name" value="HTH_31"/>
    <property type="match status" value="1"/>
</dbReference>
<sequence>MDDMDVYMQFGRKVAAARKSKGMTQADLAKRVAFTRASVANIETGRQRVMLHDVFAIVAALGGQSILDFVPERIAPESMRDVAFVGDGASKEDELAMLQIIELATTGARS</sequence>
<comment type="caution">
    <text evidence="2">The sequence shown here is derived from an EMBL/GenBank/DDBJ whole genome shotgun (WGS) entry which is preliminary data.</text>
</comment>
<dbReference type="SUPFAM" id="SSF47413">
    <property type="entry name" value="lambda repressor-like DNA-binding domains"/>
    <property type="match status" value="1"/>
</dbReference>
<dbReference type="RefSeq" id="WP_261497735.1">
    <property type="nucleotide sequence ID" value="NZ_JAOCQF010000007.1"/>
</dbReference>
<proteinExistence type="predicted"/>
<evidence type="ECO:0000313" key="2">
    <source>
        <dbReference type="EMBL" id="MCT8331862.1"/>
    </source>
</evidence>
<evidence type="ECO:0000313" key="3">
    <source>
        <dbReference type="Proteomes" id="UP001205601"/>
    </source>
</evidence>
<dbReference type="CDD" id="cd00093">
    <property type="entry name" value="HTH_XRE"/>
    <property type="match status" value="1"/>
</dbReference>
<dbReference type="Gene3D" id="1.10.260.40">
    <property type="entry name" value="lambda repressor-like DNA-binding domains"/>
    <property type="match status" value="1"/>
</dbReference>
<dbReference type="Proteomes" id="UP001205601">
    <property type="component" value="Unassembled WGS sequence"/>
</dbReference>
<name>A0ABT2NSF0_9RHOB</name>
<gene>
    <name evidence="2" type="ORF">N5I32_20275</name>
</gene>
<organism evidence="2 3">
    <name type="scientific">Albidovulum sediminis</name>
    <dbReference type="NCBI Taxonomy" id="3066345"/>
    <lineage>
        <taxon>Bacteria</taxon>
        <taxon>Pseudomonadati</taxon>
        <taxon>Pseudomonadota</taxon>
        <taxon>Alphaproteobacteria</taxon>
        <taxon>Rhodobacterales</taxon>
        <taxon>Paracoccaceae</taxon>
        <taxon>Albidovulum</taxon>
    </lineage>
</organism>
<keyword evidence="3" id="KW-1185">Reference proteome</keyword>
<accession>A0ABT2NSF0</accession>
<evidence type="ECO:0000259" key="1">
    <source>
        <dbReference type="PROSITE" id="PS50943"/>
    </source>
</evidence>
<dbReference type="SMART" id="SM00530">
    <property type="entry name" value="HTH_XRE"/>
    <property type="match status" value="1"/>
</dbReference>
<dbReference type="InterPro" id="IPR001387">
    <property type="entry name" value="Cro/C1-type_HTH"/>
</dbReference>
<feature type="domain" description="HTH cro/C1-type" evidence="1">
    <location>
        <begin position="14"/>
        <end position="69"/>
    </location>
</feature>
<reference evidence="3" key="1">
    <citation type="submission" date="2023-07" db="EMBL/GenBank/DDBJ databases">
        <title>Defluviimonas sediminis sp. nov., isolated from mangrove sediment.</title>
        <authorList>
            <person name="Liu L."/>
            <person name="Li J."/>
            <person name="Huang Y."/>
            <person name="Pan J."/>
            <person name="Li M."/>
        </authorList>
    </citation>
    <scope>NUCLEOTIDE SEQUENCE [LARGE SCALE GENOMIC DNA]</scope>
    <source>
        <strain evidence="3">FT324</strain>
    </source>
</reference>
<dbReference type="PROSITE" id="PS50943">
    <property type="entry name" value="HTH_CROC1"/>
    <property type="match status" value="1"/>
</dbReference>
<dbReference type="InterPro" id="IPR010982">
    <property type="entry name" value="Lambda_DNA-bd_dom_sf"/>
</dbReference>
<protein>
    <submittedName>
        <fullName evidence="2">Helix-turn-helix domain-containing protein</fullName>
    </submittedName>
</protein>